<evidence type="ECO:0000313" key="13">
    <source>
        <dbReference type="Proteomes" id="UP000228945"/>
    </source>
</evidence>
<dbReference type="InterPro" id="IPR001509">
    <property type="entry name" value="Epimerase_deHydtase"/>
</dbReference>
<evidence type="ECO:0000256" key="10">
    <source>
        <dbReference type="RuleBase" id="RU366046"/>
    </source>
</evidence>
<keyword evidence="9 10" id="KW-0119">Carbohydrate metabolism</keyword>
<gene>
    <name evidence="12" type="primary">galE</name>
    <name evidence="12" type="ORF">CSW64_18415</name>
</gene>
<dbReference type="EMBL" id="CP024201">
    <property type="protein sequence ID" value="ATQ44219.1"/>
    <property type="molecule type" value="Genomic_DNA"/>
</dbReference>
<dbReference type="PANTHER" id="PTHR43725:SF53">
    <property type="entry name" value="UDP-ARABINOSE 4-EPIMERASE 1"/>
    <property type="match status" value="1"/>
</dbReference>
<evidence type="ECO:0000256" key="1">
    <source>
        <dbReference type="ARBA" id="ARBA00000083"/>
    </source>
</evidence>
<dbReference type="Pfam" id="PF01370">
    <property type="entry name" value="Epimerase"/>
    <property type="match status" value="1"/>
</dbReference>
<dbReference type="KEGG" id="cmb:CSW64_18415"/>
<dbReference type="SUPFAM" id="SSF51735">
    <property type="entry name" value="NAD(P)-binding Rossmann-fold domains"/>
    <property type="match status" value="1"/>
</dbReference>
<dbReference type="NCBIfam" id="TIGR01179">
    <property type="entry name" value="galE"/>
    <property type="match status" value="1"/>
</dbReference>
<evidence type="ECO:0000313" key="12">
    <source>
        <dbReference type="EMBL" id="ATQ44219.1"/>
    </source>
</evidence>
<dbReference type="Gene3D" id="3.40.50.720">
    <property type="entry name" value="NAD(P)-binding Rossmann-like Domain"/>
    <property type="match status" value="1"/>
</dbReference>
<evidence type="ECO:0000256" key="3">
    <source>
        <dbReference type="ARBA" id="ARBA00004947"/>
    </source>
</evidence>
<keyword evidence="13" id="KW-1185">Reference proteome</keyword>
<accession>A0A2D2B1S9</accession>
<comment type="subunit">
    <text evidence="10">Homodimer.</text>
</comment>
<dbReference type="InterPro" id="IPR036291">
    <property type="entry name" value="NAD(P)-bd_dom_sf"/>
</dbReference>
<dbReference type="UniPathway" id="UPA00214"/>
<keyword evidence="8 10" id="KW-0413">Isomerase</keyword>
<dbReference type="Proteomes" id="UP000228945">
    <property type="component" value="Chromosome"/>
</dbReference>
<evidence type="ECO:0000256" key="4">
    <source>
        <dbReference type="ARBA" id="ARBA00007637"/>
    </source>
</evidence>
<dbReference type="GO" id="GO:0033499">
    <property type="term" value="P:galactose catabolic process via UDP-galactose, Leloir pathway"/>
    <property type="evidence" value="ECO:0007669"/>
    <property type="project" value="TreeGrafter"/>
</dbReference>
<keyword evidence="7 10" id="KW-0520">NAD</keyword>
<name>A0A2D2B1S9_9CAUL</name>
<comment type="pathway">
    <text evidence="3 10">Carbohydrate metabolism; galactose metabolism.</text>
</comment>
<dbReference type="GO" id="GO:0003978">
    <property type="term" value="F:UDP-glucose 4-epimerase activity"/>
    <property type="evidence" value="ECO:0007669"/>
    <property type="project" value="UniProtKB-UniRule"/>
</dbReference>
<evidence type="ECO:0000256" key="5">
    <source>
        <dbReference type="ARBA" id="ARBA00013189"/>
    </source>
</evidence>
<sequence>MSSSSNAADAPVVLVAGGAGYVGSHACLRLAEAGFQPVVFDDLSNGHEAFVQWGPLEVGDVRNAEQLDSAFARHRPVAVLHFAGLIEVGESMKRPGDFYDVNVGGSLQLIAAARRAGVKAMVFSSTCATYGAPAYTPMDEDHPQAPLNPYGRSKLMVEQALADLDRLSGFRSIALRYFNAAGADPLGRIGERHEPETHALPLLIEAALGRRDGFSVFGTDYDTRDGTAVRDYVHVLDLADAHVLALRRLLAGGPGGAFNLGGGVGTTVRELIETVRRVSGRDIAVAEAPRRDGDAPVLVADNRRAVAELGWRPAYDLDGIVRTAWAWHAG</sequence>
<dbReference type="AlphaFoldDB" id="A0A2D2B1S9"/>
<evidence type="ECO:0000256" key="2">
    <source>
        <dbReference type="ARBA" id="ARBA00001911"/>
    </source>
</evidence>
<evidence type="ECO:0000256" key="7">
    <source>
        <dbReference type="ARBA" id="ARBA00023027"/>
    </source>
</evidence>
<reference evidence="12 13" key="1">
    <citation type="submission" date="2017-10" db="EMBL/GenBank/DDBJ databases">
        <title>Genome sequence of Caulobacter mirabilis FWC38.</title>
        <authorList>
            <person name="Fiebig A."/>
            <person name="Crosson S."/>
        </authorList>
    </citation>
    <scope>NUCLEOTIDE SEQUENCE [LARGE SCALE GENOMIC DNA]</scope>
    <source>
        <strain evidence="12 13">FWC 38</strain>
    </source>
</reference>
<evidence type="ECO:0000256" key="8">
    <source>
        <dbReference type="ARBA" id="ARBA00023235"/>
    </source>
</evidence>
<dbReference type="PANTHER" id="PTHR43725">
    <property type="entry name" value="UDP-GLUCOSE 4-EPIMERASE"/>
    <property type="match status" value="1"/>
</dbReference>
<evidence type="ECO:0000256" key="6">
    <source>
        <dbReference type="ARBA" id="ARBA00018569"/>
    </source>
</evidence>
<evidence type="ECO:0000259" key="11">
    <source>
        <dbReference type="Pfam" id="PF01370"/>
    </source>
</evidence>
<evidence type="ECO:0000256" key="9">
    <source>
        <dbReference type="ARBA" id="ARBA00023277"/>
    </source>
</evidence>
<protein>
    <recommendedName>
        <fullName evidence="6 10">UDP-glucose 4-epimerase</fullName>
        <ecNumber evidence="5 10">5.1.3.2</ecNumber>
    </recommendedName>
</protein>
<proteinExistence type="inferred from homology"/>
<dbReference type="RefSeq" id="WP_099623467.1">
    <property type="nucleotide sequence ID" value="NZ_CP024201.1"/>
</dbReference>
<dbReference type="EC" id="5.1.3.2" evidence="5 10"/>
<feature type="domain" description="NAD-dependent epimerase/dehydratase" evidence="11">
    <location>
        <begin position="13"/>
        <end position="261"/>
    </location>
</feature>
<dbReference type="InterPro" id="IPR005886">
    <property type="entry name" value="UDP_G4E"/>
</dbReference>
<dbReference type="OrthoDB" id="9801785at2"/>
<comment type="catalytic activity">
    <reaction evidence="1 10">
        <text>UDP-alpha-D-glucose = UDP-alpha-D-galactose</text>
        <dbReference type="Rhea" id="RHEA:22168"/>
        <dbReference type="ChEBI" id="CHEBI:58885"/>
        <dbReference type="ChEBI" id="CHEBI:66914"/>
        <dbReference type="EC" id="5.1.3.2"/>
    </reaction>
</comment>
<organism evidence="12 13">
    <name type="scientific">Caulobacter mirabilis</name>
    <dbReference type="NCBI Taxonomy" id="69666"/>
    <lineage>
        <taxon>Bacteria</taxon>
        <taxon>Pseudomonadati</taxon>
        <taxon>Pseudomonadota</taxon>
        <taxon>Alphaproteobacteria</taxon>
        <taxon>Caulobacterales</taxon>
        <taxon>Caulobacteraceae</taxon>
        <taxon>Caulobacter</taxon>
    </lineage>
</organism>
<comment type="cofactor">
    <cofactor evidence="2 10">
        <name>NAD(+)</name>
        <dbReference type="ChEBI" id="CHEBI:57540"/>
    </cofactor>
</comment>
<dbReference type="CDD" id="cd05247">
    <property type="entry name" value="UDP_G4E_1_SDR_e"/>
    <property type="match status" value="1"/>
</dbReference>
<dbReference type="Gene3D" id="3.90.25.10">
    <property type="entry name" value="UDP-galactose 4-epimerase, domain 1"/>
    <property type="match status" value="1"/>
</dbReference>
<comment type="similarity">
    <text evidence="4 10">Belongs to the NAD(P)-dependent epimerase/dehydratase family.</text>
</comment>